<evidence type="ECO:0000256" key="4">
    <source>
        <dbReference type="ARBA" id="ARBA00022722"/>
    </source>
</evidence>
<evidence type="ECO:0000256" key="2">
    <source>
        <dbReference type="ARBA" id="ARBA00010168"/>
    </source>
</evidence>
<dbReference type="GO" id="GO:0016829">
    <property type="term" value="F:lyase activity"/>
    <property type="evidence" value="ECO:0007669"/>
    <property type="project" value="UniProtKB-KW"/>
</dbReference>
<keyword evidence="14" id="KW-1185">Reference proteome</keyword>
<dbReference type="Pfam" id="PF09412">
    <property type="entry name" value="XendoU"/>
    <property type="match status" value="1"/>
</dbReference>
<keyword evidence="7 11" id="KW-0378">Hydrolase</keyword>
<evidence type="ECO:0000256" key="1">
    <source>
        <dbReference type="ARBA" id="ARBA00001936"/>
    </source>
</evidence>
<reference evidence="13 14" key="1">
    <citation type="submission" date="2022-05" db="EMBL/GenBank/DDBJ databases">
        <authorList>
            <consortium name="Genoscope - CEA"/>
            <person name="William W."/>
        </authorList>
    </citation>
    <scope>NUCLEOTIDE SEQUENCE [LARGE SCALE GENOMIC DNA]</scope>
</reference>
<dbReference type="SUPFAM" id="SSF142877">
    <property type="entry name" value="EndoU-like"/>
    <property type="match status" value="1"/>
</dbReference>
<gene>
    <name evidence="13" type="ORF">PMEA_00032483</name>
</gene>
<protein>
    <recommendedName>
        <fullName evidence="11">Uridylate-specific endoribonuclease</fullName>
        <ecNumber evidence="11">4.6.1.-</ecNumber>
    </recommendedName>
</protein>
<keyword evidence="10" id="KW-0456">Lyase</keyword>
<dbReference type="InterPro" id="IPR037227">
    <property type="entry name" value="EndoU-like"/>
</dbReference>
<dbReference type="InterPro" id="IPR018998">
    <property type="entry name" value="EndoU_C"/>
</dbReference>
<evidence type="ECO:0000256" key="8">
    <source>
        <dbReference type="ARBA" id="ARBA00022884"/>
    </source>
</evidence>
<evidence type="ECO:0000256" key="10">
    <source>
        <dbReference type="ARBA" id="ARBA00023239"/>
    </source>
</evidence>
<dbReference type="InterPro" id="IPR039787">
    <property type="entry name" value="ENDOU"/>
</dbReference>
<dbReference type="PANTHER" id="PTHR12439">
    <property type="entry name" value="PLACENTAL PROTEIN 11-RELATED"/>
    <property type="match status" value="1"/>
</dbReference>
<feature type="domain" description="EndoU" evidence="12">
    <location>
        <begin position="44"/>
        <end position="308"/>
    </location>
</feature>
<keyword evidence="5 11" id="KW-0479">Metal-binding</keyword>
<dbReference type="Proteomes" id="UP001159428">
    <property type="component" value="Unassembled WGS sequence"/>
</dbReference>
<dbReference type="GO" id="GO:0016787">
    <property type="term" value="F:hydrolase activity"/>
    <property type="evidence" value="ECO:0007669"/>
    <property type="project" value="UniProtKB-KW"/>
</dbReference>
<comment type="similarity">
    <text evidence="2 11">Belongs to the ENDOU family.</text>
</comment>
<dbReference type="CDD" id="cd21159">
    <property type="entry name" value="XendoU"/>
    <property type="match status" value="1"/>
</dbReference>
<evidence type="ECO:0000256" key="3">
    <source>
        <dbReference type="ARBA" id="ARBA00011245"/>
    </source>
</evidence>
<evidence type="ECO:0000256" key="9">
    <source>
        <dbReference type="ARBA" id="ARBA00023211"/>
    </source>
</evidence>
<evidence type="ECO:0000256" key="6">
    <source>
        <dbReference type="ARBA" id="ARBA00022759"/>
    </source>
</evidence>
<evidence type="ECO:0000313" key="14">
    <source>
        <dbReference type="Proteomes" id="UP001159428"/>
    </source>
</evidence>
<dbReference type="AlphaFoldDB" id="A0AAU9XXH0"/>
<keyword evidence="4 11" id="KW-0540">Nuclease</keyword>
<evidence type="ECO:0000256" key="7">
    <source>
        <dbReference type="ARBA" id="ARBA00022801"/>
    </source>
</evidence>
<dbReference type="GO" id="GO:0003723">
    <property type="term" value="F:RNA binding"/>
    <property type="evidence" value="ECO:0007669"/>
    <property type="project" value="UniProtKB-UniRule"/>
</dbReference>
<dbReference type="EMBL" id="CALNXJ010000076">
    <property type="protein sequence ID" value="CAH3160663.1"/>
    <property type="molecule type" value="Genomic_DNA"/>
</dbReference>
<evidence type="ECO:0000259" key="12">
    <source>
        <dbReference type="PROSITE" id="PS51959"/>
    </source>
</evidence>
<feature type="non-terminal residue" evidence="13">
    <location>
        <position position="1"/>
    </location>
</feature>
<dbReference type="EC" id="4.6.1.-" evidence="11"/>
<comment type="cofactor">
    <cofactor evidence="1 11">
        <name>Mn(2+)</name>
        <dbReference type="ChEBI" id="CHEBI:29035"/>
    </cofactor>
</comment>
<evidence type="ECO:0000313" key="13">
    <source>
        <dbReference type="EMBL" id="CAH3160663.1"/>
    </source>
</evidence>
<evidence type="ECO:0000256" key="11">
    <source>
        <dbReference type="RuleBase" id="RU367085"/>
    </source>
</evidence>
<proteinExistence type="inferred from homology"/>
<dbReference type="GO" id="GO:0004521">
    <property type="term" value="F:RNA endonuclease activity"/>
    <property type="evidence" value="ECO:0007669"/>
    <property type="project" value="UniProtKB-UniRule"/>
</dbReference>
<dbReference type="GO" id="GO:0046872">
    <property type="term" value="F:metal ion binding"/>
    <property type="evidence" value="ECO:0007669"/>
    <property type="project" value="UniProtKB-UniRule"/>
</dbReference>
<name>A0AAU9XXH0_9CNID</name>
<accession>A0AAU9XXH0</accession>
<keyword evidence="8 11" id="KW-0694">RNA-binding</keyword>
<comment type="catalytic activity">
    <reaction evidence="11">
        <text>ribonucleotidyl-uridine-RNA = a 5'-end dephospho-uridine-RNA + a 3'-end 2',3'-cyclophospho-ribonucleotide-RNA</text>
        <dbReference type="Rhea" id="RHEA:67792"/>
        <dbReference type="Rhea" id="RHEA-COMP:10464"/>
        <dbReference type="Rhea" id="RHEA-COMP:17354"/>
        <dbReference type="Rhea" id="RHEA-COMP:17356"/>
        <dbReference type="ChEBI" id="CHEBI:83064"/>
        <dbReference type="ChEBI" id="CHEBI:173117"/>
        <dbReference type="ChEBI" id="CHEBI:173224"/>
    </reaction>
</comment>
<dbReference type="PANTHER" id="PTHR12439:SF11">
    <property type="entry name" value="URIDYLATE-SPECIFIC ENDORIBONUCLEASE"/>
    <property type="match status" value="1"/>
</dbReference>
<organism evidence="13 14">
    <name type="scientific">Pocillopora meandrina</name>
    <dbReference type="NCBI Taxonomy" id="46732"/>
    <lineage>
        <taxon>Eukaryota</taxon>
        <taxon>Metazoa</taxon>
        <taxon>Cnidaria</taxon>
        <taxon>Anthozoa</taxon>
        <taxon>Hexacorallia</taxon>
        <taxon>Scleractinia</taxon>
        <taxon>Astrocoeniina</taxon>
        <taxon>Pocilloporidae</taxon>
        <taxon>Pocillopora</taxon>
    </lineage>
</organism>
<evidence type="ECO:0000256" key="5">
    <source>
        <dbReference type="ARBA" id="ARBA00022723"/>
    </source>
</evidence>
<dbReference type="PROSITE" id="PS51959">
    <property type="entry name" value="ENDOU"/>
    <property type="match status" value="1"/>
</dbReference>
<comment type="subunit">
    <text evidence="3 11">Monomer.</text>
</comment>
<keyword evidence="9 11" id="KW-0464">Manganese</keyword>
<sequence length="308" mass="35216">FTLCSSCSTLDFVFILEKMHRSSLLLLNCVLVISLIQGSTSFNSRTDFDNLCQNIWNSAGSNLKIGQEIVLYSGRKAKPLITLTKQGKAKVQTDVFVKFQALLDNYEADENLHEKPSVTKQREEDVFIDAIIKTNRGPMQIVFDYLRKKGKVSMKCIDQFKPVLKEMWFEKYSKRGRGLKSSGFEHTFVGELGYSRGSNTKITKGFHNWFQFLTERTLGRLTYHPPLISKDFSVEPALVRAKFQWRGKRKPPGSSFFVGTSPDFEMALYTACFFEGSNCSCKLNGKQLSFKTIKFYNKRNILTAYPTV</sequence>
<comment type="caution">
    <text evidence="13">The sequence shown here is derived from an EMBL/GenBank/DDBJ whole genome shotgun (WGS) entry which is preliminary data.</text>
</comment>
<keyword evidence="6 11" id="KW-0255">Endonuclease</keyword>